<dbReference type="EMBL" id="BMAU01021244">
    <property type="protein sequence ID" value="GFY04471.1"/>
    <property type="molecule type" value="Genomic_DNA"/>
</dbReference>
<dbReference type="AlphaFoldDB" id="A0A8X6S2B2"/>
<name>A0A8X6S2B2_TRICX</name>
<dbReference type="Proteomes" id="UP000887159">
    <property type="component" value="Unassembled WGS sequence"/>
</dbReference>
<reference evidence="1" key="1">
    <citation type="submission" date="2020-08" db="EMBL/GenBank/DDBJ databases">
        <title>Multicomponent nature underlies the extraordinary mechanical properties of spider dragline silk.</title>
        <authorList>
            <person name="Kono N."/>
            <person name="Nakamura H."/>
            <person name="Mori M."/>
            <person name="Yoshida Y."/>
            <person name="Ohtoshi R."/>
            <person name="Malay A.D."/>
            <person name="Moran D.A.P."/>
            <person name="Tomita M."/>
            <person name="Numata K."/>
            <person name="Arakawa K."/>
        </authorList>
    </citation>
    <scope>NUCLEOTIDE SEQUENCE</scope>
</reference>
<protein>
    <submittedName>
        <fullName evidence="1">RBR-type E3 ubiquitin transferase</fullName>
    </submittedName>
</protein>
<accession>A0A8X6S2B2</accession>
<organism evidence="1 2">
    <name type="scientific">Trichonephila clavipes</name>
    <name type="common">Golden silk orbweaver</name>
    <name type="synonym">Nephila clavipes</name>
    <dbReference type="NCBI Taxonomy" id="2585209"/>
    <lineage>
        <taxon>Eukaryota</taxon>
        <taxon>Metazoa</taxon>
        <taxon>Ecdysozoa</taxon>
        <taxon>Arthropoda</taxon>
        <taxon>Chelicerata</taxon>
        <taxon>Arachnida</taxon>
        <taxon>Araneae</taxon>
        <taxon>Araneomorphae</taxon>
        <taxon>Entelegynae</taxon>
        <taxon>Araneoidea</taxon>
        <taxon>Nephilidae</taxon>
        <taxon>Trichonephila</taxon>
    </lineage>
</organism>
<proteinExistence type="predicted"/>
<evidence type="ECO:0000313" key="1">
    <source>
        <dbReference type="EMBL" id="GFY04471.1"/>
    </source>
</evidence>
<evidence type="ECO:0000313" key="2">
    <source>
        <dbReference type="Proteomes" id="UP000887159"/>
    </source>
</evidence>
<keyword evidence="2" id="KW-1185">Reference proteome</keyword>
<sequence length="80" mass="9036">MDKITIPDLNGTNYFIWELKMKAALSLKRLDSLILYEKPEDLTLRGGRQCESAVDKIRATFIGRGEDRKIEAAMNSSTST</sequence>
<comment type="caution">
    <text evidence="1">The sequence shown here is derived from an EMBL/GenBank/DDBJ whole genome shotgun (WGS) entry which is preliminary data.</text>
</comment>
<keyword evidence="1" id="KW-0808">Transferase</keyword>
<gene>
    <name evidence="1" type="primary">NCL1_21186</name>
    <name evidence="1" type="ORF">TNCV_4415591</name>
</gene>
<dbReference type="GO" id="GO:0016740">
    <property type="term" value="F:transferase activity"/>
    <property type="evidence" value="ECO:0007669"/>
    <property type="project" value="UniProtKB-KW"/>
</dbReference>